<dbReference type="EMBL" id="GBBI01001626">
    <property type="protein sequence ID" value="JAC17086.1"/>
    <property type="molecule type" value="mRNA"/>
</dbReference>
<dbReference type="SUPFAM" id="SSF52540">
    <property type="entry name" value="P-loop containing nucleoside triphosphate hydrolases"/>
    <property type="match status" value="1"/>
</dbReference>
<comment type="similarity">
    <text evidence="1">Belongs to the sulfotransferase 1 family.</text>
</comment>
<keyword evidence="2 4" id="KW-0808">Transferase</keyword>
<reference evidence="4" key="1">
    <citation type="journal article" date="2014" name="PLoS Negl. Trop. Dis.">
        <title>An updated insight into the Sialotranscriptome of Triatoma infestans: developmental stage and geographic variations.</title>
        <authorList>
            <person name="Schwarz A."/>
            <person name="Medrano-Mercado N."/>
            <person name="Schaub G.A."/>
            <person name="Struchiner C.J."/>
            <person name="Bargues M.D."/>
            <person name="Levy M.Z."/>
            <person name="Ribeiro J.M."/>
        </authorList>
    </citation>
    <scope>NUCLEOTIDE SEQUENCE</scope>
    <source>
        <strain evidence="4">Chile</strain>
        <tissue evidence="4">Salivary glands</tissue>
    </source>
</reference>
<feature type="domain" description="Sulfotransferase" evidence="3">
    <location>
        <begin position="56"/>
        <end position="330"/>
    </location>
</feature>
<dbReference type="InterPro" id="IPR027417">
    <property type="entry name" value="P-loop_NTPase"/>
</dbReference>
<evidence type="ECO:0000259" key="3">
    <source>
        <dbReference type="Pfam" id="PF00685"/>
    </source>
</evidence>
<evidence type="ECO:0000313" key="4">
    <source>
        <dbReference type="EMBL" id="JAC17086.1"/>
    </source>
</evidence>
<dbReference type="InterPro" id="IPR000863">
    <property type="entry name" value="Sulfotransferase_dom"/>
</dbReference>
<sequence length="337" mass="39684">MFPYKITKIDGNDGKELVELFKGQKAGFVQVGPKKWTLPAKYAEHAEKYYTFDLRQDDLWIIAYPRSGTTWMQELLWLINNNLDYEISSKTPINERFSFFVPNTMNSDKYLEEIAELNDNDPEVMKVLENIAIPVYVTGEAMKSPRHFKTHLPLSLMPPNLLDTCKVVYLARNPFDVAVSFYHLSKLLKSIDYQSDFEKYWELFEKDLIMYSPYWEHIQEGWERRNHPNFLFFFYEDLLRDLHGNIRKICTFLNKQMTVDEIETLADHLHIDNFRKNCTATSKISKIKGMINPGAQGFIRRGKIGGNVEFNDVKIKLRAEKWFKESLAKTDIVFPEF</sequence>
<proteinExistence type="evidence at transcript level"/>
<evidence type="ECO:0000256" key="2">
    <source>
        <dbReference type="ARBA" id="ARBA00022679"/>
    </source>
</evidence>
<dbReference type="PANTHER" id="PTHR11783">
    <property type="entry name" value="SULFOTRANSFERASE SULT"/>
    <property type="match status" value="1"/>
</dbReference>
<name>A0A023F6T1_TRIIF</name>
<evidence type="ECO:0000256" key="1">
    <source>
        <dbReference type="ARBA" id="ARBA00005771"/>
    </source>
</evidence>
<dbReference type="AlphaFoldDB" id="A0A023F6T1"/>
<dbReference type="GO" id="GO:0008146">
    <property type="term" value="F:sulfotransferase activity"/>
    <property type="evidence" value="ECO:0007669"/>
    <property type="project" value="InterPro"/>
</dbReference>
<protein>
    <submittedName>
        <fullName evidence="4">Putative sulfotransferase</fullName>
    </submittedName>
</protein>
<organism evidence="4">
    <name type="scientific">Triatoma infestans</name>
    <name type="common">Assassin bug</name>
    <dbReference type="NCBI Taxonomy" id="30076"/>
    <lineage>
        <taxon>Eukaryota</taxon>
        <taxon>Metazoa</taxon>
        <taxon>Ecdysozoa</taxon>
        <taxon>Arthropoda</taxon>
        <taxon>Hexapoda</taxon>
        <taxon>Insecta</taxon>
        <taxon>Pterygota</taxon>
        <taxon>Neoptera</taxon>
        <taxon>Paraneoptera</taxon>
        <taxon>Hemiptera</taxon>
        <taxon>Heteroptera</taxon>
        <taxon>Panheteroptera</taxon>
        <taxon>Cimicomorpha</taxon>
        <taxon>Reduviidae</taxon>
        <taxon>Triatominae</taxon>
        <taxon>Triatoma</taxon>
    </lineage>
</organism>
<dbReference type="Pfam" id="PF00685">
    <property type="entry name" value="Sulfotransfer_1"/>
    <property type="match status" value="1"/>
</dbReference>
<accession>A0A023F6T1</accession>
<dbReference type="Gene3D" id="3.40.50.300">
    <property type="entry name" value="P-loop containing nucleotide triphosphate hydrolases"/>
    <property type="match status" value="1"/>
</dbReference>